<dbReference type="EMBL" id="CCAZ020000001">
    <property type="protein sequence ID" value="CEG08744.1"/>
    <property type="molecule type" value="Genomic_DNA"/>
</dbReference>
<dbReference type="Proteomes" id="UP000035762">
    <property type="component" value="Unassembled WGS sequence"/>
</dbReference>
<organism evidence="2 3">
    <name type="scientific">Afipia felis</name>
    <name type="common">Cat scratch disease bacillus</name>
    <dbReference type="NCBI Taxonomy" id="1035"/>
    <lineage>
        <taxon>Bacteria</taxon>
        <taxon>Pseudomonadati</taxon>
        <taxon>Pseudomonadota</taxon>
        <taxon>Alphaproteobacteria</taxon>
        <taxon>Hyphomicrobiales</taxon>
        <taxon>Nitrobacteraceae</taxon>
        <taxon>Afipia</taxon>
    </lineage>
</organism>
<sequence length="42" mass="4276">MSVRNDLQDLEHAAVIAMLAEAAVVAFFILVCGVFAALGAGA</sequence>
<evidence type="ECO:0000313" key="3">
    <source>
        <dbReference type="Proteomes" id="UP000035762"/>
    </source>
</evidence>
<accession>A0A090MT05</accession>
<keyword evidence="3" id="KW-1185">Reference proteome</keyword>
<gene>
    <name evidence="2" type="ORF">BN961_02162</name>
</gene>
<name>A0A090MT05_AFIFE</name>
<dbReference type="STRING" id="1035.BN961_02162"/>
<dbReference type="RefSeq" id="WP_283805017.1">
    <property type="nucleotide sequence ID" value="NZ_CCAZ020000001.1"/>
</dbReference>
<keyword evidence="1" id="KW-0472">Membrane</keyword>
<evidence type="ECO:0000256" key="1">
    <source>
        <dbReference type="SAM" id="Phobius"/>
    </source>
</evidence>
<protein>
    <submittedName>
        <fullName evidence="2">Uncharacterized protein</fullName>
    </submittedName>
</protein>
<keyword evidence="1" id="KW-1133">Transmembrane helix</keyword>
<keyword evidence="1" id="KW-0812">Transmembrane</keyword>
<comment type="caution">
    <text evidence="2">The sequence shown here is derived from an EMBL/GenBank/DDBJ whole genome shotgun (WGS) entry which is preliminary data.</text>
</comment>
<evidence type="ECO:0000313" key="2">
    <source>
        <dbReference type="EMBL" id="CEG08744.1"/>
    </source>
</evidence>
<dbReference type="AlphaFoldDB" id="A0A090MT05"/>
<reference evidence="2 3" key="1">
    <citation type="journal article" date="2014" name="Genome Announc.">
        <title>Genome Sequence of Afipia felis Strain 76713, Isolated in Hospital Water Using an Amoeba Co-Culture Procedure.</title>
        <authorList>
            <person name="Benamar S."/>
            <person name="La Scola B."/>
            <person name="Croce O."/>
        </authorList>
    </citation>
    <scope>NUCLEOTIDE SEQUENCE [LARGE SCALE GENOMIC DNA]</scope>
    <source>
        <strain evidence="2 3">76713</strain>
    </source>
</reference>
<feature type="transmembrane region" description="Helical" evidence="1">
    <location>
        <begin position="12"/>
        <end position="38"/>
    </location>
</feature>
<proteinExistence type="predicted"/>